<feature type="chain" id="PRO_5025376582" evidence="1">
    <location>
        <begin position="20"/>
        <end position="73"/>
    </location>
</feature>
<organism evidence="2 3">
    <name type="scientific">Haematococcus lacustris</name>
    <name type="common">Green alga</name>
    <name type="synonym">Haematococcus pluvialis</name>
    <dbReference type="NCBI Taxonomy" id="44745"/>
    <lineage>
        <taxon>Eukaryota</taxon>
        <taxon>Viridiplantae</taxon>
        <taxon>Chlorophyta</taxon>
        <taxon>core chlorophytes</taxon>
        <taxon>Chlorophyceae</taxon>
        <taxon>CS clade</taxon>
        <taxon>Chlamydomonadales</taxon>
        <taxon>Haematococcaceae</taxon>
        <taxon>Haematococcus</taxon>
    </lineage>
</organism>
<dbReference type="EMBL" id="BLLF01000203">
    <property type="protein sequence ID" value="GFH09026.1"/>
    <property type="molecule type" value="Genomic_DNA"/>
</dbReference>
<sequence length="73" mass="7982">MFRGAPFIFLAVVMDAALAASVAGFLIMHTQLLAANCTTIEMYDDKSSGTQSLQLNRMQSDVDKMKQQAGPVW</sequence>
<comment type="caution">
    <text evidence="2">The sequence shown here is derived from an EMBL/GenBank/DDBJ whole genome shotgun (WGS) entry which is preliminary data.</text>
</comment>
<keyword evidence="2" id="KW-0808">Transferase</keyword>
<gene>
    <name evidence="2" type="ORF">HaLaN_04090</name>
</gene>
<evidence type="ECO:0000313" key="3">
    <source>
        <dbReference type="Proteomes" id="UP000485058"/>
    </source>
</evidence>
<accession>A0A699YQ05</accession>
<dbReference type="GO" id="GO:0016740">
    <property type="term" value="F:transferase activity"/>
    <property type="evidence" value="ECO:0007669"/>
    <property type="project" value="UniProtKB-KW"/>
</dbReference>
<keyword evidence="1" id="KW-0732">Signal</keyword>
<evidence type="ECO:0000313" key="2">
    <source>
        <dbReference type="EMBL" id="GFH09026.1"/>
    </source>
</evidence>
<proteinExistence type="predicted"/>
<reference evidence="2 3" key="1">
    <citation type="submission" date="2020-02" db="EMBL/GenBank/DDBJ databases">
        <title>Draft genome sequence of Haematococcus lacustris strain NIES-144.</title>
        <authorList>
            <person name="Morimoto D."/>
            <person name="Nakagawa S."/>
            <person name="Yoshida T."/>
            <person name="Sawayama S."/>
        </authorList>
    </citation>
    <scope>NUCLEOTIDE SEQUENCE [LARGE SCALE GENOMIC DNA]</scope>
    <source>
        <strain evidence="2 3">NIES-144</strain>
    </source>
</reference>
<dbReference type="Proteomes" id="UP000485058">
    <property type="component" value="Unassembled WGS sequence"/>
</dbReference>
<feature type="signal peptide" evidence="1">
    <location>
        <begin position="1"/>
        <end position="19"/>
    </location>
</feature>
<evidence type="ECO:0000256" key="1">
    <source>
        <dbReference type="SAM" id="SignalP"/>
    </source>
</evidence>
<dbReference type="AlphaFoldDB" id="A0A699YQ05"/>
<keyword evidence="3" id="KW-1185">Reference proteome</keyword>
<protein>
    <submittedName>
        <fullName evidence="2">Palmitoyltransferase</fullName>
    </submittedName>
</protein>
<name>A0A699YQ05_HAELA</name>